<keyword evidence="3" id="KW-1185">Reference proteome</keyword>
<proteinExistence type="predicted"/>
<dbReference type="RefSeq" id="WP_076502700.1">
    <property type="nucleotide sequence ID" value="NZ_FTOP01000017.1"/>
</dbReference>
<feature type="coiled-coil region" evidence="1">
    <location>
        <begin position="37"/>
        <end position="64"/>
    </location>
</feature>
<evidence type="ECO:0000313" key="3">
    <source>
        <dbReference type="Proteomes" id="UP000186026"/>
    </source>
</evidence>
<organism evidence="2 3">
    <name type="scientific">Belliella pelovolcani</name>
    <dbReference type="NCBI Taxonomy" id="529505"/>
    <lineage>
        <taxon>Bacteria</taxon>
        <taxon>Pseudomonadati</taxon>
        <taxon>Bacteroidota</taxon>
        <taxon>Cytophagia</taxon>
        <taxon>Cytophagales</taxon>
        <taxon>Cyclobacteriaceae</taxon>
        <taxon>Belliella</taxon>
    </lineage>
</organism>
<dbReference type="Proteomes" id="UP000186026">
    <property type="component" value="Unassembled WGS sequence"/>
</dbReference>
<dbReference type="STRING" id="529505.SAMN05421761_1178"/>
<reference evidence="3" key="1">
    <citation type="submission" date="2017-01" db="EMBL/GenBank/DDBJ databases">
        <authorList>
            <person name="Varghese N."/>
            <person name="Submissions S."/>
        </authorList>
    </citation>
    <scope>NUCLEOTIDE SEQUENCE [LARGE SCALE GENOMIC DNA]</scope>
    <source>
        <strain evidence="3">DSM 46698</strain>
    </source>
</reference>
<evidence type="ECO:0008006" key="4">
    <source>
        <dbReference type="Google" id="ProtNLM"/>
    </source>
</evidence>
<evidence type="ECO:0000256" key="1">
    <source>
        <dbReference type="SAM" id="Coils"/>
    </source>
</evidence>
<keyword evidence="1" id="KW-0175">Coiled coil</keyword>
<evidence type="ECO:0000313" key="2">
    <source>
        <dbReference type="EMBL" id="SIT10898.1"/>
    </source>
</evidence>
<name>A0A1N7PJY8_9BACT</name>
<sequence length="334" mass="38080">MRHKPSFFLILFLLIASCQPNKNSSYERNSMEVKAFIALLDFDFEALEQELQGLENLIQKLYASKDSVLALADRNMYKIEGHYANSAPNENPALSTLYLPIIPNTDPKAIEEMLLLTNPIDEAFRRVINNNEVISQVYFNSKVQFNRLYPPYDAATMLDPDLDVTAYNFYYEADEVNNPKREMVWVKEIYIDPVGKGWVVSLLNPVYIGDELKMVLAFDISINVILETYLSQTNRKLVILDEAGTVIAGKARAIEALALPPLKNHTYIQTISSDSFRPEEYNLFKSKSKAVRSMISHFLLSGGDQYLLHEGAESFDVHAYKMERTGWLILDVAI</sequence>
<protein>
    <recommendedName>
        <fullName evidence="4">Cache domain-containing protein</fullName>
    </recommendedName>
</protein>
<dbReference type="OrthoDB" id="9770795at2"/>
<gene>
    <name evidence="2" type="ORF">SAMN05421761_1178</name>
</gene>
<dbReference type="PROSITE" id="PS51257">
    <property type="entry name" value="PROKAR_LIPOPROTEIN"/>
    <property type="match status" value="1"/>
</dbReference>
<dbReference type="AlphaFoldDB" id="A0A1N7PJY8"/>
<accession>A0A1N7PJY8</accession>
<dbReference type="EMBL" id="FTOP01000017">
    <property type="protein sequence ID" value="SIT10898.1"/>
    <property type="molecule type" value="Genomic_DNA"/>
</dbReference>
<dbReference type="Gene3D" id="3.30.450.20">
    <property type="entry name" value="PAS domain"/>
    <property type="match status" value="1"/>
</dbReference>